<organism evidence="2 3">
    <name type="scientific">Mesonia ostreae</name>
    <dbReference type="NCBI Taxonomy" id="861110"/>
    <lineage>
        <taxon>Bacteria</taxon>
        <taxon>Pseudomonadati</taxon>
        <taxon>Bacteroidota</taxon>
        <taxon>Flavobacteriia</taxon>
        <taxon>Flavobacteriales</taxon>
        <taxon>Flavobacteriaceae</taxon>
        <taxon>Mesonia</taxon>
    </lineage>
</organism>
<dbReference type="EMBL" id="JAVRBG010000018">
    <property type="protein sequence ID" value="MDT0295755.1"/>
    <property type="molecule type" value="Genomic_DNA"/>
</dbReference>
<name>A0ABU2KM09_9FLAO</name>
<protein>
    <submittedName>
        <fullName evidence="2">FdtA/QdtA family cupin domain-containing protein</fullName>
    </submittedName>
</protein>
<dbReference type="Pfam" id="PF05523">
    <property type="entry name" value="FdtA"/>
    <property type="match status" value="1"/>
</dbReference>
<evidence type="ECO:0000259" key="1">
    <source>
        <dbReference type="Pfam" id="PF05523"/>
    </source>
</evidence>
<dbReference type="SUPFAM" id="SSF51182">
    <property type="entry name" value="RmlC-like cupins"/>
    <property type="match status" value="1"/>
</dbReference>
<dbReference type="CDD" id="cd20292">
    <property type="entry name" value="cupin_QdtA-like"/>
    <property type="match status" value="1"/>
</dbReference>
<keyword evidence="3" id="KW-1185">Reference proteome</keyword>
<gene>
    <name evidence="2" type="ORF">RLT85_14070</name>
</gene>
<dbReference type="Gene3D" id="2.60.120.10">
    <property type="entry name" value="Jelly Rolls"/>
    <property type="match status" value="1"/>
</dbReference>
<accession>A0ABU2KM09</accession>
<evidence type="ECO:0000313" key="3">
    <source>
        <dbReference type="Proteomes" id="UP001182991"/>
    </source>
</evidence>
<dbReference type="InterPro" id="IPR011051">
    <property type="entry name" value="RmlC_Cupin_sf"/>
</dbReference>
<comment type="caution">
    <text evidence="2">The sequence shown here is derived from an EMBL/GenBank/DDBJ whole genome shotgun (WGS) entry which is preliminary data.</text>
</comment>
<dbReference type="RefSeq" id="WP_311402683.1">
    <property type="nucleotide sequence ID" value="NZ_JAVRBG010000018.1"/>
</dbReference>
<sequence length="142" mass="15994">MNRELKIYDCDLIQLPKINAASGSLTIVDNEGGILPFEVKRVFYLYDIPAAKSRGAHAHKECHQLLIALSGAFEVLLDDGQAKRTVFINQPFLGLHIPPGIWASEQNFSSGSICLVLTSEEFDEEDYIREYEEFLSFKGIEK</sequence>
<dbReference type="Proteomes" id="UP001182991">
    <property type="component" value="Unassembled WGS sequence"/>
</dbReference>
<dbReference type="InterPro" id="IPR008894">
    <property type="entry name" value="QdtA_cupin_dom"/>
</dbReference>
<reference evidence="3" key="1">
    <citation type="submission" date="2023-07" db="EMBL/GenBank/DDBJ databases">
        <title>Isolating and identifying novel microbial strains from the Mariana Trench.</title>
        <authorList>
            <person name="Fu H."/>
        </authorList>
    </citation>
    <scope>NUCLEOTIDE SEQUENCE [LARGE SCALE GENOMIC DNA]</scope>
    <source>
        <strain evidence="3">T-y2</strain>
    </source>
</reference>
<proteinExistence type="predicted"/>
<evidence type="ECO:0000313" key="2">
    <source>
        <dbReference type="EMBL" id="MDT0295755.1"/>
    </source>
</evidence>
<feature type="domain" description="Sugar 3,4-ketoisomerase QdtA cupin" evidence="1">
    <location>
        <begin position="9"/>
        <end position="137"/>
    </location>
</feature>
<dbReference type="InterPro" id="IPR014710">
    <property type="entry name" value="RmlC-like_jellyroll"/>
</dbReference>